<proteinExistence type="predicted"/>
<name>A0A923LM73_9FIRM</name>
<dbReference type="Pfam" id="PF00128">
    <property type="entry name" value="Alpha-amylase"/>
    <property type="match status" value="1"/>
</dbReference>
<dbReference type="Gene3D" id="2.60.40.1180">
    <property type="entry name" value="Golgi alpha-mannosidase II"/>
    <property type="match status" value="1"/>
</dbReference>
<dbReference type="PANTHER" id="PTHR10357">
    <property type="entry name" value="ALPHA-AMYLASE FAMILY MEMBER"/>
    <property type="match status" value="1"/>
</dbReference>
<gene>
    <name evidence="4" type="ORF">H8S37_16220</name>
</gene>
<keyword evidence="5" id="KW-1185">Reference proteome</keyword>
<dbReference type="AlphaFoldDB" id="A0A923LM73"/>
<accession>A0A923LM73</accession>
<organism evidence="4 5">
    <name type="scientific">Mediterraneibacter hominis</name>
    <dbReference type="NCBI Taxonomy" id="2763054"/>
    <lineage>
        <taxon>Bacteria</taxon>
        <taxon>Bacillati</taxon>
        <taxon>Bacillota</taxon>
        <taxon>Clostridia</taxon>
        <taxon>Lachnospirales</taxon>
        <taxon>Lachnospiraceae</taxon>
        <taxon>Mediterraneibacter</taxon>
    </lineage>
</organism>
<keyword evidence="1" id="KW-0378">Hydrolase</keyword>
<evidence type="ECO:0000256" key="1">
    <source>
        <dbReference type="ARBA" id="ARBA00022801"/>
    </source>
</evidence>
<sequence>MWAYNETFYQIYPIGFCGAPIHNDGVCIPRIRKIGEWSEYLEHLGIGSIILNPVFESDNHGYDTRDFKQIDCRLGTNDDFKEVCKALHEHHVKIILDGVFNHVGRGFWAFLDVQEKKWDSPYKDWFHINFDGNSGYNDGFWYEGWEGHFELVKLNLQNPEVKNYLLDCVKFWIDTFDIDGLRLDVAYSLDHDFMRSLRSFCEAAKPGFALIGEVLFGDYNLIVNDEMLHSCTNYECYKGIYSSFNSMNLFEIAHSLNRQYGKEQWCLYRGKHLMNFADNHDVTRIASILTNKNHLPLAYGILFGMPGIPCIYYGSEWGEAGEKAPDNDYALRPCFEEPKPNELTDFIRTLISIRKNSTALCSGDYENLVITNHQLIFERQTEEEKILVAVNASENPYTAYDHRLYGDFLELITGEKETLNGQCCLEPYSIKYYKATCCTSSIYIY</sequence>
<reference evidence="4" key="1">
    <citation type="submission" date="2020-08" db="EMBL/GenBank/DDBJ databases">
        <title>Genome public.</title>
        <authorList>
            <person name="Liu C."/>
            <person name="Sun Q."/>
        </authorList>
    </citation>
    <scope>NUCLEOTIDE SEQUENCE</scope>
    <source>
        <strain evidence="4">NSJ-55</strain>
    </source>
</reference>
<dbReference type="SUPFAM" id="SSF51445">
    <property type="entry name" value="(Trans)glycosidases"/>
    <property type="match status" value="1"/>
</dbReference>
<evidence type="ECO:0000259" key="3">
    <source>
        <dbReference type="SMART" id="SM00642"/>
    </source>
</evidence>
<dbReference type="EMBL" id="JACOPF010000005">
    <property type="protein sequence ID" value="MBC5690459.1"/>
    <property type="molecule type" value="Genomic_DNA"/>
</dbReference>
<evidence type="ECO:0000256" key="2">
    <source>
        <dbReference type="ARBA" id="ARBA00023295"/>
    </source>
</evidence>
<dbReference type="InterPro" id="IPR017853">
    <property type="entry name" value="GH"/>
</dbReference>
<dbReference type="Gene3D" id="3.20.20.80">
    <property type="entry name" value="Glycosidases"/>
    <property type="match status" value="1"/>
</dbReference>
<dbReference type="PANTHER" id="PTHR10357:SF210">
    <property type="entry name" value="MALTODEXTRIN GLUCOSIDASE"/>
    <property type="match status" value="1"/>
</dbReference>
<dbReference type="GO" id="GO:0016798">
    <property type="term" value="F:hydrolase activity, acting on glycosyl bonds"/>
    <property type="evidence" value="ECO:0007669"/>
    <property type="project" value="UniProtKB-KW"/>
</dbReference>
<dbReference type="CDD" id="cd11353">
    <property type="entry name" value="AmyAc_euk_bac_CMD_like"/>
    <property type="match status" value="1"/>
</dbReference>
<dbReference type="SMART" id="SM00642">
    <property type="entry name" value="Aamy"/>
    <property type="match status" value="1"/>
</dbReference>
<comment type="caution">
    <text evidence="4">The sequence shown here is derived from an EMBL/GenBank/DDBJ whole genome shotgun (WGS) entry which is preliminary data.</text>
</comment>
<evidence type="ECO:0000313" key="5">
    <source>
        <dbReference type="Proteomes" id="UP000652477"/>
    </source>
</evidence>
<protein>
    <submittedName>
        <fullName evidence="4">Maltodextrin glucosidase</fullName>
    </submittedName>
</protein>
<dbReference type="InterPro" id="IPR013780">
    <property type="entry name" value="Glyco_hydro_b"/>
</dbReference>
<dbReference type="SUPFAM" id="SSF51011">
    <property type="entry name" value="Glycosyl hydrolase domain"/>
    <property type="match status" value="1"/>
</dbReference>
<dbReference type="InterPro" id="IPR006047">
    <property type="entry name" value="GH13_cat_dom"/>
</dbReference>
<dbReference type="RefSeq" id="WP_186877109.1">
    <property type="nucleotide sequence ID" value="NZ_JACOPF010000005.1"/>
</dbReference>
<evidence type="ECO:0000313" key="4">
    <source>
        <dbReference type="EMBL" id="MBC5690459.1"/>
    </source>
</evidence>
<dbReference type="Proteomes" id="UP000652477">
    <property type="component" value="Unassembled WGS sequence"/>
</dbReference>
<keyword evidence="2" id="KW-0326">Glycosidase</keyword>
<dbReference type="GO" id="GO:0005975">
    <property type="term" value="P:carbohydrate metabolic process"/>
    <property type="evidence" value="ECO:0007669"/>
    <property type="project" value="InterPro"/>
</dbReference>
<feature type="domain" description="Glycosyl hydrolase family 13 catalytic" evidence="3">
    <location>
        <begin position="10"/>
        <end position="354"/>
    </location>
</feature>